<dbReference type="Gene3D" id="2.60.40.10">
    <property type="entry name" value="Immunoglobulins"/>
    <property type="match status" value="1"/>
</dbReference>
<dbReference type="PROSITE" id="PS50093">
    <property type="entry name" value="PKD"/>
    <property type="match status" value="1"/>
</dbReference>
<organism evidence="3 4">
    <name type="scientific">Geoglobus acetivorans</name>
    <dbReference type="NCBI Taxonomy" id="565033"/>
    <lineage>
        <taxon>Archaea</taxon>
        <taxon>Methanobacteriati</taxon>
        <taxon>Methanobacteriota</taxon>
        <taxon>Archaeoglobi</taxon>
        <taxon>Archaeoglobales</taxon>
        <taxon>Archaeoglobaceae</taxon>
        <taxon>Geoglobus</taxon>
    </lineage>
</organism>
<feature type="domain" description="PKD" evidence="1">
    <location>
        <begin position="137"/>
        <end position="225"/>
    </location>
</feature>
<proteinExistence type="predicted"/>
<gene>
    <name evidence="3" type="ORF">GACE_0486</name>
</gene>
<evidence type="ECO:0000313" key="3">
    <source>
        <dbReference type="EMBL" id="AIY89540.1"/>
    </source>
</evidence>
<feature type="domain" description="VWFA" evidence="2">
    <location>
        <begin position="479"/>
        <end position="674"/>
    </location>
</feature>
<reference evidence="3 4" key="1">
    <citation type="journal article" date="2015" name="Appl. Environ. Microbiol.">
        <title>The Geoglobus acetivorans genome: Fe(III) reduction, acetate utilization, autotrophic growth, and degradation of aromatic compounds in a hyperthermophilic archaeon.</title>
        <authorList>
            <person name="Mardanov A.V."/>
            <person name="Slododkina G.B."/>
            <person name="Slobodkin A.I."/>
            <person name="Beletsky A.V."/>
            <person name="Gavrilov S.N."/>
            <person name="Kublanov I.V."/>
            <person name="Bonch-Osmolovskaya E.A."/>
            <person name="Skryabin K.G."/>
            <person name="Ravin N.V."/>
        </authorList>
    </citation>
    <scope>NUCLEOTIDE SEQUENCE [LARGE SCALE GENOMIC DNA]</scope>
    <source>
        <strain evidence="3 4">SBH6</strain>
    </source>
</reference>
<dbReference type="PROSITE" id="PS50234">
    <property type="entry name" value="VWFA"/>
    <property type="match status" value="1"/>
</dbReference>
<protein>
    <recommendedName>
        <fullName evidence="5">VWFA domain-containing protein</fullName>
    </recommendedName>
</protein>
<accession>A0A0A7GBW0</accession>
<dbReference type="InterPro" id="IPR013783">
    <property type="entry name" value="Ig-like_fold"/>
</dbReference>
<dbReference type="SMART" id="SM00089">
    <property type="entry name" value="PKD"/>
    <property type="match status" value="1"/>
</dbReference>
<dbReference type="InterPro" id="IPR035986">
    <property type="entry name" value="PKD_dom_sf"/>
</dbReference>
<dbReference type="PANTHER" id="PTHR22588">
    <property type="entry name" value="VWFA DOMAIN-CONTAINING PROTEIN"/>
    <property type="match status" value="1"/>
</dbReference>
<dbReference type="Pfam" id="PF00092">
    <property type="entry name" value="VWA"/>
    <property type="match status" value="1"/>
</dbReference>
<dbReference type="SUPFAM" id="SSF49299">
    <property type="entry name" value="PKD domain"/>
    <property type="match status" value="1"/>
</dbReference>
<dbReference type="HOGENOM" id="CLU_336996_0_0_2"/>
<dbReference type="eggNOG" id="arCOG02902">
    <property type="taxonomic scope" value="Archaea"/>
</dbReference>
<dbReference type="Proteomes" id="UP000030624">
    <property type="component" value="Chromosome"/>
</dbReference>
<dbReference type="eggNOG" id="arCOG03926">
    <property type="taxonomic scope" value="Archaea"/>
</dbReference>
<dbReference type="Pfam" id="PF18911">
    <property type="entry name" value="PKD_4"/>
    <property type="match status" value="1"/>
</dbReference>
<evidence type="ECO:0000313" key="4">
    <source>
        <dbReference type="Proteomes" id="UP000030624"/>
    </source>
</evidence>
<sequence length="788" mass="86232">MEYLILSVILMIFFSFIALEFNDLLGKAPVSTAMDNQFQDVGNQIAVKLTDISLIAPENGYVRAKVFMPYTVGDYDFKAEFTQVSGEYVIKISSERAGKSEYIPINNIALKVLPAGSTFSITPVHIIEYTKYSHLMPTAVALAYPTTVEVGSNVTFDMTLSTGEGDLWFRWDFGDGSSYESKYDPNNPSQSLVEHSYSSDGTYTATLTVWDSYGYSDSSTINITVIPQSQELNPYLFATKYVIPGITEPGNPVQIVIYLRGGGIIEQARNVSVMHVIDVSGSMDPDYYGINGYTLYNSTTGTATPSKWENYVNVDSSFSSLTVKAYTSSGKDIDLWVKSPDGDFARAQYINPYFLPNYGEVYFVQNPVEGNWTISVVADYPTGSDTVTVEVEKDGYFWWWWYYPGTQVASWTFTLDANASITTFEIPAVENLKIEATPVNGTKELHLWVQEPGGALRGPYSSSSGEYYTDTNAASGTYTAYVVADFPYGTQDYYLTADIAKIDAAKITAKTFNGFLRTSDQVGVVSFGGAGSSGRTPRVTLDQYLTNNTDQANTSIDGLYAYGGTPLGGGIKMAREELVANTTPGNIPVMIILSDGNPTITSNGVASETLAIQEALNEAEITKQTQVNNESILIYTIGFGSDANATLLQQIATSPDYYFFAATSEELQNIYEQIAKELKEKAAVNVTITDVLTSNVTLSQPPPGANISISGGLTVLQWNLTSIRINETWTTSFEVVPSREGLIQTNVFGLSNVTYLPWPFTGVNVTTIDLPVPELNVTRISPEKVVLK</sequence>
<evidence type="ECO:0008006" key="5">
    <source>
        <dbReference type="Google" id="ProtNLM"/>
    </source>
</evidence>
<dbReference type="InterPro" id="IPR052229">
    <property type="entry name" value="Collagen-VI/PIF"/>
</dbReference>
<dbReference type="CDD" id="cd00146">
    <property type="entry name" value="PKD"/>
    <property type="match status" value="1"/>
</dbReference>
<dbReference type="PANTHER" id="PTHR22588:SF3">
    <property type="entry name" value="VWFA DOMAIN-CONTAINING PROTEIN"/>
    <property type="match status" value="1"/>
</dbReference>
<dbReference type="InterPro" id="IPR000601">
    <property type="entry name" value="PKD_dom"/>
</dbReference>
<dbReference type="KEGG" id="gac:GACE_0486"/>
<evidence type="ECO:0000259" key="2">
    <source>
        <dbReference type="PROSITE" id="PS50234"/>
    </source>
</evidence>
<dbReference type="InterPro" id="IPR002035">
    <property type="entry name" value="VWF_A"/>
</dbReference>
<dbReference type="STRING" id="565033.GACE_0486"/>
<dbReference type="SMART" id="SM00327">
    <property type="entry name" value="VWA"/>
    <property type="match status" value="1"/>
</dbReference>
<dbReference type="eggNOG" id="arCOG02546">
    <property type="taxonomic scope" value="Archaea"/>
</dbReference>
<dbReference type="EMBL" id="CP009552">
    <property type="protein sequence ID" value="AIY89540.1"/>
    <property type="molecule type" value="Genomic_DNA"/>
</dbReference>
<dbReference type="AlphaFoldDB" id="A0A0A7GBW0"/>
<name>A0A0A7GBW0_GEOAI</name>
<dbReference type="InterPro" id="IPR036465">
    <property type="entry name" value="vWFA_dom_sf"/>
</dbReference>
<dbReference type="SUPFAM" id="SSF53300">
    <property type="entry name" value="vWA-like"/>
    <property type="match status" value="1"/>
</dbReference>
<dbReference type="Gene3D" id="3.40.50.410">
    <property type="entry name" value="von Willebrand factor, type A domain"/>
    <property type="match status" value="1"/>
</dbReference>
<dbReference type="InterPro" id="IPR022409">
    <property type="entry name" value="PKD/Chitinase_dom"/>
</dbReference>
<evidence type="ECO:0000259" key="1">
    <source>
        <dbReference type="PROSITE" id="PS50093"/>
    </source>
</evidence>